<keyword evidence="14" id="KW-1185">Reference proteome</keyword>
<evidence type="ECO:0000259" key="12">
    <source>
        <dbReference type="Pfam" id="PF25140"/>
    </source>
</evidence>
<gene>
    <name evidence="13" type="ORF">IW261DRAFT_1437235</name>
</gene>
<evidence type="ECO:0000313" key="13">
    <source>
        <dbReference type="EMBL" id="KAK0491356.1"/>
    </source>
</evidence>
<dbReference type="InterPro" id="IPR012908">
    <property type="entry name" value="PGAP1-ab_dom-like"/>
</dbReference>
<sequence length="964" mass="107017">MLFRCVMPLPHARATFFLGLFSLVSVVILYLSALDVQNKLSPQGCRMSRMSPSYVLQTEFNASWTSLANRYSLWLYREVGWESNMIYGSQPVLFIPGNAGSSRQVRSISSSAVRQFYSSPHRLSPKFEDTPFKPLDFFAVEFNEDLSAFHGPTIESETAYTANAIAYILSMYPPNTSIIILGHSMGGVIATSLLPSDKISAIITMSTPHLLPPARFDQRIDQIYNRNRLVLKSDLTPILSICGGATDMMIPSESCILEKKDVPFRRTVFSSALEGAWTGVGHREMVWCHQVRWRVARAALELGDATSVDKRGAVLDRWLRDGSWLPPVDAPPQLLEPDSYKILSENERLVLDRPRGQQAYLLPVVIGSSARLTLYVSQGSVFSISPQNPGPLDVSVLICQATVDMAFECDSLKPSVLKLVPNPIPGMPYPVPHEGCDESEGVVLLEADLSSTNQDRPTWVGVKLDRSNGFGWVIAQVAPTTVIVRDVKTTNLLVGGVSTHLPDTNTLHISVYFDNLLSNALIVYRVSPRIFTSGTECKENYLSPLLVHASHPAETHYFPLRSAPHRDILLHTHSPAPYIDTAMSGRGVYLDLLSSGGDDCRADVIKLEIAWTATAGRWASRYFTTIISWAIGIVSLIMFELWRVSDEGVVLTPTVAQSLNFFCRRRIPALLLGSFVFSIVSLPPNYFLGTRGEPFFSPLAPLFMAIAFGLVVVSYWFLLALLWPLKLLSKFSLGRSHREINSFSRATAISMSLILLFVFLVIPWQVAFLGCWFVHAVTCASRPCSVADSLESPSNSVIISLMESHPHTNGEESDAPTEPVDQSSLQIANNYNHSVHLLLLMTWLLPLAAPVLVVWIRTLATVGFTTPFDGDHFVLNVAPFLFLVDFASRTTGPLFEKTRLERRVSVRWSLLVVTVVAFVYGPTQAYLVFDATKLAIGLMVVFRIGTRYWDGSFSRTSAKHTIRQ</sequence>
<evidence type="ECO:0000313" key="14">
    <source>
        <dbReference type="Proteomes" id="UP001175227"/>
    </source>
</evidence>
<evidence type="ECO:0000256" key="4">
    <source>
        <dbReference type="ARBA" id="ARBA00022692"/>
    </source>
</evidence>
<dbReference type="AlphaFoldDB" id="A0AA39PVT8"/>
<dbReference type="GO" id="GO:0005789">
    <property type="term" value="C:endoplasmic reticulum membrane"/>
    <property type="evidence" value="ECO:0007669"/>
    <property type="project" value="UniProtKB-SubCell"/>
</dbReference>
<dbReference type="InterPro" id="IPR039529">
    <property type="entry name" value="PGAP1/BST1"/>
</dbReference>
<feature type="transmembrane region" description="Helical" evidence="10">
    <location>
        <begin position="622"/>
        <end position="642"/>
    </location>
</feature>
<keyword evidence="7 10" id="KW-0653">Protein transport</keyword>
<dbReference type="Pfam" id="PF07819">
    <property type="entry name" value="PGAP1"/>
    <property type="match status" value="1"/>
</dbReference>
<evidence type="ECO:0000256" key="2">
    <source>
        <dbReference type="ARBA" id="ARBA00006931"/>
    </source>
</evidence>
<keyword evidence="4 10" id="KW-0812">Transmembrane</keyword>
<dbReference type="EMBL" id="JAUEPR010000001">
    <property type="protein sequence ID" value="KAK0491356.1"/>
    <property type="molecule type" value="Genomic_DNA"/>
</dbReference>
<dbReference type="GO" id="GO:0006888">
    <property type="term" value="P:endoplasmic reticulum to Golgi vesicle-mediated transport"/>
    <property type="evidence" value="ECO:0007669"/>
    <property type="project" value="TreeGrafter"/>
</dbReference>
<feature type="transmembrane region" description="Helical" evidence="10">
    <location>
        <begin position="699"/>
        <end position="725"/>
    </location>
</feature>
<proteinExistence type="inferred from homology"/>
<evidence type="ECO:0000259" key="11">
    <source>
        <dbReference type="Pfam" id="PF07819"/>
    </source>
</evidence>
<accession>A0AA39PVT8</accession>
<name>A0AA39PVT8_9AGAR</name>
<evidence type="ECO:0000256" key="5">
    <source>
        <dbReference type="ARBA" id="ARBA00022801"/>
    </source>
</evidence>
<dbReference type="Gene3D" id="3.40.50.1820">
    <property type="entry name" value="alpha/beta hydrolase"/>
    <property type="match status" value="1"/>
</dbReference>
<evidence type="ECO:0000256" key="10">
    <source>
        <dbReference type="RuleBase" id="RU365011"/>
    </source>
</evidence>
<evidence type="ECO:0000256" key="9">
    <source>
        <dbReference type="ARBA" id="ARBA00023136"/>
    </source>
</evidence>
<dbReference type="PANTHER" id="PTHR15495">
    <property type="entry name" value="NEGATIVE REGULATOR OF VESICLE FORMATION-RELATED"/>
    <property type="match status" value="1"/>
</dbReference>
<organism evidence="13 14">
    <name type="scientific">Armillaria novae-zelandiae</name>
    <dbReference type="NCBI Taxonomy" id="153914"/>
    <lineage>
        <taxon>Eukaryota</taxon>
        <taxon>Fungi</taxon>
        <taxon>Dikarya</taxon>
        <taxon>Basidiomycota</taxon>
        <taxon>Agaricomycotina</taxon>
        <taxon>Agaricomycetes</taxon>
        <taxon>Agaricomycetidae</taxon>
        <taxon>Agaricales</taxon>
        <taxon>Marasmiineae</taxon>
        <taxon>Physalacriaceae</taxon>
        <taxon>Armillaria</taxon>
    </lineage>
</organism>
<evidence type="ECO:0000256" key="8">
    <source>
        <dbReference type="ARBA" id="ARBA00022989"/>
    </source>
</evidence>
<dbReference type="PANTHER" id="PTHR15495:SF7">
    <property type="entry name" value="GPI INOSITOL-DEACYLASE"/>
    <property type="match status" value="1"/>
</dbReference>
<dbReference type="EC" id="3.1.-.-" evidence="10"/>
<protein>
    <recommendedName>
        <fullName evidence="10">GPI inositol-deacylase</fullName>
        <ecNumber evidence="10">3.1.-.-</ecNumber>
    </recommendedName>
</protein>
<feature type="transmembrane region" description="Helical" evidence="10">
    <location>
        <begin position="835"/>
        <end position="856"/>
    </location>
</feature>
<keyword evidence="5 10" id="KW-0378">Hydrolase</keyword>
<feature type="transmembrane region" description="Helical" evidence="10">
    <location>
        <begin position="667"/>
        <end position="687"/>
    </location>
</feature>
<dbReference type="GO" id="GO:0050185">
    <property type="term" value="F:phosphatidylinositol deacylase activity"/>
    <property type="evidence" value="ECO:0007669"/>
    <property type="project" value="TreeGrafter"/>
</dbReference>
<keyword evidence="3 10" id="KW-0813">Transport</keyword>
<evidence type="ECO:0000256" key="3">
    <source>
        <dbReference type="ARBA" id="ARBA00022448"/>
    </source>
</evidence>
<comment type="similarity">
    <text evidence="2 10">Belongs to the GPI inositol-deacylase family.</text>
</comment>
<feature type="transmembrane region" description="Helical" evidence="10">
    <location>
        <begin position="746"/>
        <end position="766"/>
    </location>
</feature>
<comment type="caution">
    <text evidence="13">The sequence shown here is derived from an EMBL/GenBank/DDBJ whole genome shotgun (WGS) entry which is preliminary data.</text>
</comment>
<dbReference type="InterPro" id="IPR056824">
    <property type="entry name" value="PGAP1_TMD"/>
</dbReference>
<feature type="domain" description="GPI inositol-deacylase transmembrane" evidence="12">
    <location>
        <begin position="685"/>
        <end position="942"/>
    </location>
</feature>
<dbReference type="Proteomes" id="UP001175227">
    <property type="component" value="Unassembled WGS sequence"/>
</dbReference>
<comment type="function">
    <text evidence="10">Involved in inositol deacylation of GPI-anchored proteins which plays important roles in the quality control and ER-associated degradation of GPI-anchored proteins.</text>
</comment>
<dbReference type="Pfam" id="PF25140">
    <property type="entry name" value="PGAP1_TMD"/>
    <property type="match status" value="1"/>
</dbReference>
<evidence type="ECO:0000256" key="7">
    <source>
        <dbReference type="ARBA" id="ARBA00022927"/>
    </source>
</evidence>
<keyword evidence="6 10" id="KW-0256">Endoplasmic reticulum</keyword>
<dbReference type="GO" id="GO:0015031">
    <property type="term" value="P:protein transport"/>
    <property type="evidence" value="ECO:0007669"/>
    <property type="project" value="UniProtKB-KW"/>
</dbReference>
<reference evidence="13" key="1">
    <citation type="submission" date="2023-06" db="EMBL/GenBank/DDBJ databases">
        <authorList>
            <consortium name="Lawrence Berkeley National Laboratory"/>
            <person name="Ahrendt S."/>
            <person name="Sahu N."/>
            <person name="Indic B."/>
            <person name="Wong-Bajracharya J."/>
            <person name="Merenyi Z."/>
            <person name="Ke H.-M."/>
            <person name="Monk M."/>
            <person name="Kocsube S."/>
            <person name="Drula E."/>
            <person name="Lipzen A."/>
            <person name="Balint B."/>
            <person name="Henrissat B."/>
            <person name="Andreopoulos B."/>
            <person name="Martin F.M."/>
            <person name="Harder C.B."/>
            <person name="Rigling D."/>
            <person name="Ford K.L."/>
            <person name="Foster G.D."/>
            <person name="Pangilinan J."/>
            <person name="Papanicolaou A."/>
            <person name="Barry K."/>
            <person name="LaButti K."/>
            <person name="Viragh M."/>
            <person name="Koriabine M."/>
            <person name="Yan M."/>
            <person name="Riley R."/>
            <person name="Champramary S."/>
            <person name="Plett K.L."/>
            <person name="Tsai I.J."/>
            <person name="Slot J."/>
            <person name="Sipos G."/>
            <person name="Plett J."/>
            <person name="Nagy L.G."/>
            <person name="Grigoriev I.V."/>
        </authorList>
    </citation>
    <scope>NUCLEOTIDE SEQUENCE</scope>
    <source>
        <strain evidence="13">ICMP 16352</strain>
    </source>
</reference>
<comment type="subcellular location">
    <subcellularLocation>
        <location evidence="1">Endoplasmic reticulum membrane</location>
        <topology evidence="1">Multi-pass membrane protein</topology>
    </subcellularLocation>
</comment>
<evidence type="ECO:0000256" key="6">
    <source>
        <dbReference type="ARBA" id="ARBA00022824"/>
    </source>
</evidence>
<evidence type="ECO:0000256" key="1">
    <source>
        <dbReference type="ARBA" id="ARBA00004477"/>
    </source>
</evidence>
<dbReference type="InterPro" id="IPR029058">
    <property type="entry name" value="AB_hydrolase_fold"/>
</dbReference>
<feature type="domain" description="GPI inositol-deacylase PGAP1-like alpha/beta" evidence="11">
    <location>
        <begin position="90"/>
        <end position="301"/>
    </location>
</feature>
<keyword evidence="8 10" id="KW-1133">Transmembrane helix</keyword>
<keyword evidence="9 10" id="KW-0472">Membrane</keyword>
<dbReference type="GO" id="GO:0006505">
    <property type="term" value="P:GPI anchor metabolic process"/>
    <property type="evidence" value="ECO:0007669"/>
    <property type="project" value="TreeGrafter"/>
</dbReference>
<feature type="transmembrane region" description="Helical" evidence="10">
    <location>
        <begin position="904"/>
        <end position="920"/>
    </location>
</feature>
<dbReference type="SUPFAM" id="SSF53474">
    <property type="entry name" value="alpha/beta-Hydrolases"/>
    <property type="match status" value="1"/>
</dbReference>